<dbReference type="Proteomes" id="UP001211907">
    <property type="component" value="Unassembled WGS sequence"/>
</dbReference>
<sequence>KLGLSTHTARKPYQRRVPPRTNSVQGCVRSCASQEPPSPQQTPALRRCESFPTQQLSYSVVSSFKRETDAFLAPTAVVMENFSRLLKASQQQQQQQQQLISLAVGLKMKIAFLVD</sequence>
<name>A0AAD5T571_9FUNG</name>
<organism evidence="2 3">
    <name type="scientific">Physocladia obscura</name>
    <dbReference type="NCBI Taxonomy" id="109957"/>
    <lineage>
        <taxon>Eukaryota</taxon>
        <taxon>Fungi</taxon>
        <taxon>Fungi incertae sedis</taxon>
        <taxon>Chytridiomycota</taxon>
        <taxon>Chytridiomycota incertae sedis</taxon>
        <taxon>Chytridiomycetes</taxon>
        <taxon>Chytridiales</taxon>
        <taxon>Chytriomycetaceae</taxon>
        <taxon>Physocladia</taxon>
    </lineage>
</organism>
<keyword evidence="3" id="KW-1185">Reference proteome</keyword>
<evidence type="ECO:0000313" key="2">
    <source>
        <dbReference type="EMBL" id="KAJ3130944.1"/>
    </source>
</evidence>
<protein>
    <submittedName>
        <fullName evidence="2">Uncharacterized protein</fullName>
    </submittedName>
</protein>
<accession>A0AAD5T571</accession>
<proteinExistence type="predicted"/>
<dbReference type="EMBL" id="JADGJH010000334">
    <property type="protein sequence ID" value="KAJ3130944.1"/>
    <property type="molecule type" value="Genomic_DNA"/>
</dbReference>
<evidence type="ECO:0000256" key="1">
    <source>
        <dbReference type="SAM" id="MobiDB-lite"/>
    </source>
</evidence>
<feature type="compositionally biased region" description="Basic residues" evidence="1">
    <location>
        <begin position="8"/>
        <end position="18"/>
    </location>
</feature>
<evidence type="ECO:0000313" key="3">
    <source>
        <dbReference type="Proteomes" id="UP001211907"/>
    </source>
</evidence>
<gene>
    <name evidence="2" type="ORF">HK100_007121</name>
</gene>
<comment type="caution">
    <text evidence="2">The sequence shown here is derived from an EMBL/GenBank/DDBJ whole genome shotgun (WGS) entry which is preliminary data.</text>
</comment>
<feature type="non-terminal residue" evidence="2">
    <location>
        <position position="1"/>
    </location>
</feature>
<dbReference type="AlphaFoldDB" id="A0AAD5T571"/>
<feature type="region of interest" description="Disordered" evidence="1">
    <location>
        <begin position="1"/>
        <end position="24"/>
    </location>
</feature>
<reference evidence="2" key="1">
    <citation type="submission" date="2020-05" db="EMBL/GenBank/DDBJ databases">
        <title>Phylogenomic resolution of chytrid fungi.</title>
        <authorList>
            <person name="Stajich J.E."/>
            <person name="Amses K."/>
            <person name="Simmons R."/>
            <person name="Seto K."/>
            <person name="Myers J."/>
            <person name="Bonds A."/>
            <person name="Quandt C.A."/>
            <person name="Barry K."/>
            <person name="Liu P."/>
            <person name="Grigoriev I."/>
            <person name="Longcore J.E."/>
            <person name="James T.Y."/>
        </authorList>
    </citation>
    <scope>NUCLEOTIDE SEQUENCE</scope>
    <source>
        <strain evidence="2">JEL0513</strain>
    </source>
</reference>